<feature type="region of interest" description="Disordered" evidence="11">
    <location>
        <begin position="304"/>
        <end position="357"/>
    </location>
</feature>
<feature type="region of interest" description="Disordered" evidence="11">
    <location>
        <begin position="529"/>
        <end position="554"/>
    </location>
</feature>
<evidence type="ECO:0000256" key="10">
    <source>
        <dbReference type="ARBA" id="ARBA00023306"/>
    </source>
</evidence>
<sequence length="905" mass="99907">MDALEINDDENEKRHNQKRRDKRKSVGVGFLTTEHRRSGAHLSGSAAGTTTSRTLTSSELESLFQNCIKLSSENKINVKNTWNLNLIDYIGEVLETTLTGGSFQAASCTLDAGVKIYSTRVDSVHTEAYKVLTSFARADPQKGSSSENNEEEDGANKDGDEKSKKKRVRHGVNTLETNINNITVKKLELSYVIEPLYHTSLGSSNNFDVGSANSLLLNNLGLGYGCEVIIDSKNWDYAYMKSTSENNRPNQTKQTAATTEQQRQGATSVHEEEERIHPIALDKSAMGRLLTTSFVDEKMLEEMEERAKLTQQQQQSAQQQENDGMPLQLQPFSTEENQSQPTVLTSDANGFASDQPPSLTDNFTFDVGGGFGGGIDDFGPPDTATTENGIIPQTYGMPLDTTTQIPHKLSIGGDAANALITAVTEVGGLAPDHFANAHHDDDDDDDDGLGIFDTDFANSEPQDVVPQEIGDDDTVIIEQQNKLQANEPSQPTSITEMIQKNPETITVDNDYEYFDATKIKHWAGIEHWKPSAKSKTQGTNAKKSKKRTQKSKPHVFDFLNDPSSIDYSVQFKYSKKPEDNQIKNLPTKLTLLPTDVHYDLSMLLRPFNLPAAFTDKHLQAVVEQGARSKTSSSSSANSNTEPPKTTAPERLTQDGMFITTSSKLYDDSDEDEEMGLNAPHGFGEMDIGGFDNFDTGFGTNNTTTEAAQPSADATAMTTMTDIENNQTNITMATSSIEPPSSFEHQQDTVNTILNDSNNSMTMEDIQLKPQELNNPNEVTMVAGAKLIEAPKLVQKLNITYATRAKQVDVRALKDHLWTEIETTSRTDLNFSDVVSSLNTSKPKANEKKPDFSEVSVPFCFICMLHLCNEQNLELEGTPDFSDFKVVKPASAQRRRSLEEEMVDDQ</sequence>
<protein>
    <recommendedName>
        <fullName evidence="4">Condensin complex subunit 2</fullName>
    </recommendedName>
</protein>
<reference evidence="12 13" key="1">
    <citation type="journal article" date="2018" name="BMC Genomics">
        <title>The genome of Naegleria lovaniensis, the basis for a comparative approach to unravel pathogenicity factors of the human pathogenic amoeba N. fowleri.</title>
        <authorList>
            <person name="Liechti N."/>
            <person name="Schurch N."/>
            <person name="Bruggmann R."/>
            <person name="Wittwer M."/>
        </authorList>
    </citation>
    <scope>NUCLEOTIDE SEQUENCE [LARGE SCALE GENOMIC DNA]</scope>
    <source>
        <strain evidence="12 13">ATCC 30569</strain>
    </source>
</reference>
<evidence type="ECO:0000256" key="6">
    <source>
        <dbReference type="ARBA" id="ARBA00022490"/>
    </source>
</evidence>
<proteinExistence type="inferred from homology"/>
<keyword evidence="9" id="KW-0226">DNA condensation</keyword>
<keyword evidence="7" id="KW-0132">Cell division</keyword>
<evidence type="ECO:0000313" key="12">
    <source>
        <dbReference type="EMBL" id="KAG2385827.1"/>
    </source>
</evidence>
<keyword evidence="10" id="KW-0131">Cell cycle</keyword>
<feature type="compositionally biased region" description="Acidic residues" evidence="11">
    <location>
        <begin position="1"/>
        <end position="10"/>
    </location>
</feature>
<accession>A0AA88KPX2</accession>
<evidence type="ECO:0000256" key="2">
    <source>
        <dbReference type="ARBA" id="ARBA00004496"/>
    </source>
</evidence>
<comment type="subcellular location">
    <subcellularLocation>
        <location evidence="1">Chromosome</location>
    </subcellularLocation>
    <subcellularLocation>
        <location evidence="2">Cytoplasm</location>
    </subcellularLocation>
</comment>
<feature type="region of interest" description="Disordered" evidence="11">
    <location>
        <begin position="243"/>
        <end position="276"/>
    </location>
</feature>
<evidence type="ECO:0000256" key="3">
    <source>
        <dbReference type="ARBA" id="ARBA00009471"/>
    </source>
</evidence>
<dbReference type="PIRSF" id="PIRSF017126">
    <property type="entry name" value="Condensin_H"/>
    <property type="match status" value="1"/>
</dbReference>
<dbReference type="GO" id="GO:0005737">
    <property type="term" value="C:cytoplasm"/>
    <property type="evidence" value="ECO:0007669"/>
    <property type="project" value="UniProtKB-SubCell"/>
</dbReference>
<comment type="caution">
    <text evidence="12">The sequence shown here is derived from an EMBL/GenBank/DDBJ whole genome shotgun (WGS) entry which is preliminary data.</text>
</comment>
<dbReference type="Proteomes" id="UP000816034">
    <property type="component" value="Unassembled WGS sequence"/>
</dbReference>
<keyword evidence="13" id="KW-1185">Reference proteome</keyword>
<feature type="region of interest" description="Disordered" evidence="11">
    <location>
        <begin position="624"/>
        <end position="656"/>
    </location>
</feature>
<feature type="compositionally biased region" description="Low complexity" evidence="11">
    <location>
        <begin position="628"/>
        <end position="640"/>
    </location>
</feature>
<dbReference type="GO" id="GO:0007076">
    <property type="term" value="P:mitotic chromosome condensation"/>
    <property type="evidence" value="ECO:0007669"/>
    <property type="project" value="InterPro"/>
</dbReference>
<dbReference type="GO" id="GO:0051301">
    <property type="term" value="P:cell division"/>
    <property type="evidence" value="ECO:0007669"/>
    <property type="project" value="UniProtKB-KW"/>
</dbReference>
<evidence type="ECO:0000256" key="7">
    <source>
        <dbReference type="ARBA" id="ARBA00022618"/>
    </source>
</evidence>
<dbReference type="EMBL" id="PYSW02000017">
    <property type="protein sequence ID" value="KAG2385827.1"/>
    <property type="molecule type" value="Genomic_DNA"/>
</dbReference>
<evidence type="ECO:0000256" key="4">
    <source>
        <dbReference type="ARBA" id="ARBA00016065"/>
    </source>
</evidence>
<dbReference type="InterPro" id="IPR022816">
    <property type="entry name" value="Condensin_barren_su2"/>
</dbReference>
<feature type="compositionally biased region" description="Basic residues" evidence="11">
    <location>
        <begin position="542"/>
        <end position="553"/>
    </location>
</feature>
<evidence type="ECO:0000256" key="1">
    <source>
        <dbReference type="ARBA" id="ARBA00004286"/>
    </source>
</evidence>
<keyword evidence="8" id="KW-0498">Mitosis</keyword>
<comment type="similarity">
    <text evidence="3">Belongs to the CND2 (condensin subunit 2) family.</text>
</comment>
<evidence type="ECO:0000256" key="5">
    <source>
        <dbReference type="ARBA" id="ARBA00022454"/>
    </source>
</evidence>
<feature type="compositionally biased region" description="Basic residues" evidence="11">
    <location>
        <begin position="15"/>
        <end position="25"/>
    </location>
</feature>
<dbReference type="PANTHER" id="PTHR13108">
    <property type="entry name" value="CONDENSIN COMPLEX SUBUNIT 2"/>
    <property type="match status" value="1"/>
</dbReference>
<feature type="region of interest" description="Disordered" evidence="11">
    <location>
        <begin position="1"/>
        <end position="30"/>
    </location>
</feature>
<dbReference type="RefSeq" id="XP_044549820.1">
    <property type="nucleotide sequence ID" value="XM_044692452.1"/>
</dbReference>
<organism evidence="12 13">
    <name type="scientific">Naegleria lovaniensis</name>
    <name type="common">Amoeba</name>
    <dbReference type="NCBI Taxonomy" id="51637"/>
    <lineage>
        <taxon>Eukaryota</taxon>
        <taxon>Discoba</taxon>
        <taxon>Heterolobosea</taxon>
        <taxon>Tetramitia</taxon>
        <taxon>Eutetramitia</taxon>
        <taxon>Vahlkampfiidae</taxon>
        <taxon>Naegleria</taxon>
    </lineage>
</organism>
<evidence type="ECO:0000256" key="9">
    <source>
        <dbReference type="ARBA" id="ARBA00023067"/>
    </source>
</evidence>
<keyword evidence="6" id="KW-0963">Cytoplasm</keyword>
<dbReference type="Pfam" id="PF05786">
    <property type="entry name" value="Cnd2"/>
    <property type="match status" value="2"/>
</dbReference>
<gene>
    <name evidence="12" type="ORF">C9374_002976</name>
</gene>
<evidence type="ECO:0000313" key="13">
    <source>
        <dbReference type="Proteomes" id="UP000816034"/>
    </source>
</evidence>
<dbReference type="GO" id="GO:0000796">
    <property type="term" value="C:condensin complex"/>
    <property type="evidence" value="ECO:0007669"/>
    <property type="project" value="InterPro"/>
</dbReference>
<name>A0AA88KPX2_NAELO</name>
<evidence type="ECO:0000256" key="11">
    <source>
        <dbReference type="SAM" id="MobiDB-lite"/>
    </source>
</evidence>
<feature type="compositionally biased region" description="Polar residues" evidence="11">
    <location>
        <begin position="330"/>
        <end position="348"/>
    </location>
</feature>
<keyword evidence="5" id="KW-0158">Chromosome</keyword>
<feature type="compositionally biased region" description="Low complexity" evidence="11">
    <location>
        <begin position="251"/>
        <end position="267"/>
    </location>
</feature>
<dbReference type="PANTHER" id="PTHR13108:SF9">
    <property type="entry name" value="CONDENSIN COMPLEX SUBUNIT 2"/>
    <property type="match status" value="1"/>
</dbReference>
<feature type="region of interest" description="Disordered" evidence="11">
    <location>
        <begin position="139"/>
        <end position="169"/>
    </location>
</feature>
<dbReference type="GO" id="GO:0003682">
    <property type="term" value="F:chromatin binding"/>
    <property type="evidence" value="ECO:0007669"/>
    <property type="project" value="TreeGrafter"/>
</dbReference>
<evidence type="ECO:0000256" key="8">
    <source>
        <dbReference type="ARBA" id="ARBA00022776"/>
    </source>
</evidence>
<feature type="compositionally biased region" description="Basic and acidic residues" evidence="11">
    <location>
        <begin position="154"/>
        <end position="163"/>
    </location>
</feature>
<dbReference type="AlphaFoldDB" id="A0AA88KPX2"/>
<feature type="compositionally biased region" description="Low complexity" evidence="11">
    <location>
        <begin position="311"/>
        <end position="320"/>
    </location>
</feature>
<dbReference type="GeneID" id="68095431"/>